<dbReference type="EMBL" id="VJMZ01000001">
    <property type="protein sequence ID" value="TRM11830.1"/>
    <property type="molecule type" value="Genomic_DNA"/>
</dbReference>
<dbReference type="CDD" id="cd00840">
    <property type="entry name" value="MPP_Mre11_N"/>
    <property type="match status" value="1"/>
</dbReference>
<dbReference type="Pfam" id="PF00149">
    <property type="entry name" value="Metallophos"/>
    <property type="match status" value="1"/>
</dbReference>
<keyword evidence="4" id="KW-1185">Reference proteome</keyword>
<protein>
    <submittedName>
        <fullName evidence="3">DNA repair exonuclease</fullName>
    </submittedName>
</protein>
<sequence>MGEISFIHAADLHLDSPFQGLSHIPESMFEKVKNSTFEALDRLVQAAIDKQVDFVLLVGDLYDNEKQSLKAQVRLRNAFEKLKQHHIYVYMSHGNHDFIGGNSNPITYPDNVFVFPDENVTHFTYEKNKETLAAIYGFSYENRSVTAEKAREYELISRANIPYHIAMLHGSLYSNTEHDVYAPFHLADLTATDFDYWALGHIHQREVLKSAPPVVYPGNIQGRNSKESGKKGCYHVVLSEKGTQFTFLPLQSIEFNKLTIDISCCNEAHQLETVIREEIEKARGNSGPALIQLTLSGAESHFREWKQAADEMIQLVNEAFVHQNDWTYIYRYTFDWTETNSFQALKRSGHFAGELLRHANEANIQSYLDDLYRHRQAKKYLHAMSKEQEVRVKQRAKQLLVEGLFDKGGD</sequence>
<dbReference type="SUPFAM" id="SSF56300">
    <property type="entry name" value="Metallo-dependent phosphatases"/>
    <property type="match status" value="1"/>
</dbReference>
<dbReference type="InterPro" id="IPR004843">
    <property type="entry name" value="Calcineurin-like_PHP"/>
</dbReference>
<accession>A0A549YIX7</accession>
<dbReference type="InterPro" id="IPR029052">
    <property type="entry name" value="Metallo-depent_PP-like"/>
</dbReference>
<dbReference type="PANTHER" id="PTHR30337:SF7">
    <property type="entry name" value="PHOSPHOESTERASE"/>
    <property type="match status" value="1"/>
</dbReference>
<keyword evidence="1" id="KW-0378">Hydrolase</keyword>
<dbReference type="GO" id="GO:0004527">
    <property type="term" value="F:exonuclease activity"/>
    <property type="evidence" value="ECO:0007669"/>
    <property type="project" value="UniProtKB-KW"/>
</dbReference>
<proteinExistence type="predicted"/>
<keyword evidence="3" id="KW-0540">Nuclease</keyword>
<evidence type="ECO:0000313" key="3">
    <source>
        <dbReference type="EMBL" id="TRM11830.1"/>
    </source>
</evidence>
<reference evidence="3 4" key="1">
    <citation type="submission" date="2019-07" db="EMBL/GenBank/DDBJ databases">
        <title>Genomic analysis of Lentibacillus sp. NKC851-2.</title>
        <authorList>
            <person name="Oh Y.J."/>
        </authorList>
    </citation>
    <scope>NUCLEOTIDE SEQUENCE [LARGE SCALE GENOMIC DNA]</scope>
    <source>
        <strain evidence="3 4">NKC851-2</strain>
    </source>
</reference>
<dbReference type="InterPro" id="IPR014576">
    <property type="entry name" value="Pesterase_YhaO"/>
</dbReference>
<evidence type="ECO:0000256" key="1">
    <source>
        <dbReference type="ARBA" id="ARBA00022801"/>
    </source>
</evidence>
<comment type="caution">
    <text evidence="3">The sequence shown here is derived from an EMBL/GenBank/DDBJ whole genome shotgun (WGS) entry which is preliminary data.</text>
</comment>
<evidence type="ECO:0000259" key="2">
    <source>
        <dbReference type="Pfam" id="PF00149"/>
    </source>
</evidence>
<dbReference type="PIRSF" id="PIRSF033091">
    <property type="entry name" value="Pesterase_YhaO"/>
    <property type="match status" value="1"/>
</dbReference>
<name>A0A549YIX7_9BACI</name>
<evidence type="ECO:0000313" key="4">
    <source>
        <dbReference type="Proteomes" id="UP000319280"/>
    </source>
</evidence>
<feature type="domain" description="Calcineurin-like phosphoesterase" evidence="2">
    <location>
        <begin position="5"/>
        <end position="204"/>
    </location>
</feature>
<dbReference type="Proteomes" id="UP000319280">
    <property type="component" value="Unassembled WGS sequence"/>
</dbReference>
<dbReference type="AlphaFoldDB" id="A0A549YIX7"/>
<dbReference type="Gene3D" id="3.60.21.10">
    <property type="match status" value="1"/>
</dbReference>
<organism evidence="3 4">
    <name type="scientific">Lentibacillus cibarius</name>
    <dbReference type="NCBI Taxonomy" id="2583219"/>
    <lineage>
        <taxon>Bacteria</taxon>
        <taxon>Bacillati</taxon>
        <taxon>Bacillota</taxon>
        <taxon>Bacilli</taxon>
        <taxon>Bacillales</taxon>
        <taxon>Bacillaceae</taxon>
        <taxon>Lentibacillus</taxon>
    </lineage>
</organism>
<keyword evidence="3" id="KW-0269">Exonuclease</keyword>
<dbReference type="InterPro" id="IPR041796">
    <property type="entry name" value="Mre11_N"/>
</dbReference>
<gene>
    <name evidence="3" type="ORF">FH966_09140</name>
</gene>
<dbReference type="InterPro" id="IPR050535">
    <property type="entry name" value="DNA_Repair-Maintenance_Comp"/>
</dbReference>
<dbReference type="PANTHER" id="PTHR30337">
    <property type="entry name" value="COMPONENT OF ATP-DEPENDENT DSDNA EXONUCLEASE"/>
    <property type="match status" value="1"/>
</dbReference>
<dbReference type="RefSeq" id="WP_142790899.1">
    <property type="nucleotide sequence ID" value="NZ_VJMZ01000001.1"/>
</dbReference>